<evidence type="ECO:0000313" key="4">
    <source>
        <dbReference type="Proteomes" id="UP000000235"/>
    </source>
</evidence>
<keyword evidence="4" id="KW-1185">Reference proteome</keyword>
<organism evidence="3 4">
    <name type="scientific">Salinispora tropica (strain ATCC BAA-916 / DSM 44818 / JCM 13857 / NBRC 105044 / CNB-440)</name>
    <dbReference type="NCBI Taxonomy" id="369723"/>
    <lineage>
        <taxon>Bacteria</taxon>
        <taxon>Bacillati</taxon>
        <taxon>Actinomycetota</taxon>
        <taxon>Actinomycetes</taxon>
        <taxon>Micromonosporales</taxon>
        <taxon>Micromonosporaceae</taxon>
        <taxon>Salinispora</taxon>
    </lineage>
</organism>
<dbReference type="AlphaFoldDB" id="A4XC11"/>
<keyword evidence="2" id="KW-0812">Transmembrane</keyword>
<dbReference type="KEGG" id="stp:Strop_4038"/>
<gene>
    <name evidence="3" type="ordered locus">Strop_4038</name>
</gene>
<reference evidence="4" key="1">
    <citation type="journal article" date="2007" name="Proc. Natl. Acad. Sci. U.S.A.">
        <title>Genome sequencing reveals complex secondary metabolome in the marine actinomycete Salinispora tropica.</title>
        <authorList>
            <person name="Udwary D.W."/>
            <person name="Zeigler L."/>
            <person name="Asolkar R.N."/>
            <person name="Singan V."/>
            <person name="Lapidus A."/>
            <person name="Fenical W."/>
            <person name="Jensen P.R."/>
            <person name="Moore B.S."/>
        </authorList>
    </citation>
    <scope>NUCLEOTIDE SEQUENCE [LARGE SCALE GENOMIC DNA]</scope>
    <source>
        <strain evidence="4">ATCC BAA-916 / DSM 44818 / CNB-440</strain>
    </source>
</reference>
<evidence type="ECO:0000313" key="3">
    <source>
        <dbReference type="EMBL" id="ABP56468.1"/>
    </source>
</evidence>
<accession>A4XC11</accession>
<sequence length="331" mass="34142">MTSVQLLLLLLLVALTVVTAWPLTRFVRRRVHATGDSGAADDPLVTWVSSLRRSTPPSSCGPGAERDAVRSKPVVVRPRRRGQDRSAGPPTRHDSRRPSGAAHLMPGGRRAAPVSGSRVAVSPPTSARYGPLVAAPRRTLLVAGMLAVAVGALLGGPVAAVVTGTYGMLGVRALLRRWAARQADQLRRRHLDQLCDLAADLRAGLSVGQSTALSAAGRSGSTLIRSAVRLADRTGAPLADLLERIDVDARAADRGRATAAAQAAGARATAWLLAALPLGGIGLGYGIGVDPVAVLLHSAVGGSCAVLAVMLQVAGLFWAERLTAIRGGDIG</sequence>
<protein>
    <recommendedName>
        <fullName evidence="5">Type II secretion system protein</fullName>
    </recommendedName>
</protein>
<feature type="transmembrane region" description="Helical" evidence="2">
    <location>
        <begin position="140"/>
        <end position="169"/>
    </location>
</feature>
<dbReference type="PATRIC" id="fig|369723.5.peg.4175"/>
<dbReference type="Proteomes" id="UP000000235">
    <property type="component" value="Chromosome"/>
</dbReference>
<keyword evidence="2" id="KW-1133">Transmembrane helix</keyword>
<dbReference type="PANTHER" id="PTHR35007">
    <property type="entry name" value="INTEGRAL MEMBRANE PROTEIN-RELATED"/>
    <property type="match status" value="1"/>
</dbReference>
<keyword evidence="2" id="KW-0472">Membrane</keyword>
<dbReference type="eggNOG" id="COG4965">
    <property type="taxonomic scope" value="Bacteria"/>
</dbReference>
<evidence type="ECO:0000256" key="1">
    <source>
        <dbReference type="SAM" id="MobiDB-lite"/>
    </source>
</evidence>
<evidence type="ECO:0008006" key="5">
    <source>
        <dbReference type="Google" id="ProtNLM"/>
    </source>
</evidence>
<dbReference type="EMBL" id="CP000667">
    <property type="protein sequence ID" value="ABP56468.1"/>
    <property type="molecule type" value="Genomic_DNA"/>
</dbReference>
<dbReference type="HOGENOM" id="CLU_841700_0_0_11"/>
<feature type="transmembrane region" description="Helical" evidence="2">
    <location>
        <begin position="270"/>
        <end position="288"/>
    </location>
</feature>
<dbReference type="PANTHER" id="PTHR35007:SF4">
    <property type="entry name" value="CONSERVED TRANSMEMBRANE PROTEIN-RELATED"/>
    <property type="match status" value="1"/>
</dbReference>
<feature type="transmembrane region" description="Helical" evidence="2">
    <location>
        <begin position="294"/>
        <end position="319"/>
    </location>
</feature>
<proteinExistence type="predicted"/>
<evidence type="ECO:0000256" key="2">
    <source>
        <dbReference type="SAM" id="Phobius"/>
    </source>
</evidence>
<name>A4XC11_SALTO</name>
<feature type="region of interest" description="Disordered" evidence="1">
    <location>
        <begin position="51"/>
        <end position="125"/>
    </location>
</feature>
<dbReference type="STRING" id="369723.Strop_4038"/>
<dbReference type="RefSeq" id="WP_012015236.1">
    <property type="nucleotide sequence ID" value="NC_009380.1"/>
</dbReference>